<accession>A0ABT0QC14</accession>
<dbReference type="EMBL" id="JAMFLZ010000002">
    <property type="protein sequence ID" value="MCL6294522.1"/>
    <property type="molecule type" value="Genomic_DNA"/>
</dbReference>
<reference evidence="5" key="1">
    <citation type="submission" date="2022-05" db="EMBL/GenBank/DDBJ databases">
        <authorList>
            <person name="Park J.-S."/>
        </authorList>
    </citation>
    <scope>NUCLEOTIDE SEQUENCE</scope>
    <source>
        <strain evidence="5">2012CJ34-3</strain>
    </source>
</reference>
<dbReference type="SUPFAM" id="SSF141571">
    <property type="entry name" value="Pentapeptide repeat-like"/>
    <property type="match status" value="1"/>
</dbReference>
<dbReference type="CDD" id="cd06577">
    <property type="entry name" value="PASTA_pknB"/>
    <property type="match status" value="1"/>
</dbReference>
<dbReference type="Pfam" id="PF03793">
    <property type="entry name" value="PASTA"/>
    <property type="match status" value="1"/>
</dbReference>
<keyword evidence="6" id="KW-1185">Reference proteome</keyword>
<dbReference type="PROSITE" id="PS51178">
    <property type="entry name" value="PASTA"/>
    <property type="match status" value="1"/>
</dbReference>
<dbReference type="Gene3D" id="3.30.10.20">
    <property type="match status" value="1"/>
</dbReference>
<dbReference type="InterPro" id="IPR001162">
    <property type="entry name" value="UvrC_RNase_H_dom"/>
</dbReference>
<evidence type="ECO:0000313" key="5">
    <source>
        <dbReference type="EMBL" id="MCL6294522.1"/>
    </source>
</evidence>
<dbReference type="PROSITE" id="PS50093">
    <property type="entry name" value="PKD"/>
    <property type="match status" value="2"/>
</dbReference>
<organism evidence="5 6">
    <name type="scientific">Jejuia spongiicola</name>
    <dbReference type="NCBI Taxonomy" id="2942207"/>
    <lineage>
        <taxon>Bacteria</taxon>
        <taxon>Pseudomonadati</taxon>
        <taxon>Bacteroidota</taxon>
        <taxon>Flavobacteriia</taxon>
        <taxon>Flavobacteriales</taxon>
        <taxon>Flavobacteriaceae</taxon>
        <taxon>Jejuia</taxon>
    </lineage>
</organism>
<feature type="chain" id="PRO_5047018003" evidence="1">
    <location>
        <begin position="22"/>
        <end position="3259"/>
    </location>
</feature>
<feature type="domain" description="UvrC family homology region profile" evidence="3">
    <location>
        <begin position="993"/>
        <end position="1073"/>
    </location>
</feature>
<keyword evidence="1" id="KW-0732">Signal</keyword>
<feature type="domain" description="PKD" evidence="2">
    <location>
        <begin position="2719"/>
        <end position="2746"/>
    </location>
</feature>
<evidence type="ECO:0000259" key="4">
    <source>
        <dbReference type="PROSITE" id="PS51178"/>
    </source>
</evidence>
<dbReference type="InterPro" id="IPR011889">
    <property type="entry name" value="Liste_lipo_26"/>
</dbReference>
<feature type="domain" description="PKD" evidence="2">
    <location>
        <begin position="2444"/>
        <end position="2471"/>
    </location>
</feature>
<dbReference type="PROSITE" id="PS50165">
    <property type="entry name" value="UVRC"/>
    <property type="match status" value="1"/>
</dbReference>
<dbReference type="InterPro" id="IPR000601">
    <property type="entry name" value="PKD_dom"/>
</dbReference>
<dbReference type="RefSeq" id="WP_249972397.1">
    <property type="nucleotide sequence ID" value="NZ_JAMFLZ010000002.1"/>
</dbReference>
<dbReference type="InterPro" id="IPR035986">
    <property type="entry name" value="PKD_dom_sf"/>
</dbReference>
<feature type="signal peptide" evidence="1">
    <location>
        <begin position="1"/>
        <end position="21"/>
    </location>
</feature>
<proteinExistence type="predicted"/>
<dbReference type="SMART" id="SM00740">
    <property type="entry name" value="PASTA"/>
    <property type="match status" value="1"/>
</dbReference>
<dbReference type="Proteomes" id="UP001165381">
    <property type="component" value="Unassembled WGS sequence"/>
</dbReference>
<name>A0ABT0QC14_9FLAO</name>
<evidence type="ECO:0000259" key="3">
    <source>
        <dbReference type="PROSITE" id="PS50165"/>
    </source>
</evidence>
<gene>
    <name evidence="5" type="ORF">M3P09_05925</name>
</gene>
<dbReference type="InterPro" id="IPR005046">
    <property type="entry name" value="DUF285"/>
</dbReference>
<dbReference type="Pfam" id="PF03382">
    <property type="entry name" value="DUF285"/>
    <property type="match status" value="5"/>
</dbReference>
<evidence type="ECO:0000256" key="1">
    <source>
        <dbReference type="SAM" id="SignalP"/>
    </source>
</evidence>
<dbReference type="NCBIfam" id="TIGR02167">
    <property type="entry name" value="Liste_lipo_26"/>
    <property type="match status" value="6"/>
</dbReference>
<dbReference type="InterPro" id="IPR005543">
    <property type="entry name" value="PASTA_dom"/>
</dbReference>
<dbReference type="SUPFAM" id="SSF49299">
    <property type="entry name" value="PKD domain"/>
    <property type="match status" value="1"/>
</dbReference>
<evidence type="ECO:0000313" key="6">
    <source>
        <dbReference type="Proteomes" id="UP001165381"/>
    </source>
</evidence>
<feature type="domain" description="PASTA" evidence="4">
    <location>
        <begin position="1389"/>
        <end position="1456"/>
    </location>
</feature>
<sequence>MLKRIFTLIFFITIGANALLAQNALNGDGSWHTINYTGNYEDFTIPTTNYTHIEFEIIGADGGNARGTACDRIAGGNGAIINATWNIGNGIGEISEGKTLRFYVGQAGAGSGTNGAGGGGGGSAIVVLGGDNSILSVAGGGGGSYANESLFGCVEKYGKDASLTENANSGGSDGNGGETISGNFYSYGGGGGGAFDSARDDDGLNYTHGGQRGIWYGGIGGILENDHDAWADNVGGWGFGGGGAGFDDYGSYGNPGGGGGGGYSGGDHGGEAGAAGGGGSYIRNDYYDYNTSIRVSNVNNRNGEIKYRFVNRTDCTPEISGVNVFEATDCSEQGRVDVFLANDGGCNPEYIEIRYVLYRSDDPGWQRYSNNGIYENLPVGDYQVWVFRDINAYTNQREWYDDTHFSITSNLADNEFPTAVLKDLTATLDANGEVTVLAADADNGSYDDCAIDRIVFPLDNSEGVREYLSSRTFDCTDLGTQTLVVWVYDTAGKIHGATFDLTIIDQEAPIINENVNSPAEAIYDIEIPNNGSITLDEAYFSEVLTYFIDAPCANGTLSLNSSVIGSSFTCADVGSTMSYPTTVVDEFGNESPQFPITLNIIDTDIPVIEYNETINLSVNATSGDTVLTINDIISSITYTGCLTDAEIRSDYNWPAGGITYTCNSLGSYTYEITPTNNTTFPTLNISVAIDDAIPTNVTVNDATVLLNNEGLGYLSMDDLVFNAQANQCYTLEEIAANYSLPPIYTTFSCVDKGTTQTTLLDKLNENFPDISLVIHVNDPGPCIVDPSTYFITTWETTTPNETITIPTTGNNYNYTVIWGDGIEEQGFTGNASHEYFTPGIYEVIIIGDFPRIYFNGSEDRDKIRSVAQWGTNPWVSMKYAFVGCSNLDVTATDVPDLSNVTNFDSMFRNCHNLVGTSAFNNWDVSTIENMRWLFYKAYKFNQDLSNWNVSNVTDMWVAFGECLKFNQDISSWDVSNLGQAGYMFVNAHEFNQDISNWDVSNLRSTFHMFKNAYAFDQDIGAWDISNVTSAEEMFIGAKLSQQNYDNLLIGWSTLDPGETQIPSNLVLNGGNSQYCIGESARDILTDPSGLNWTITDDGSNCSDAFITKWRTTTPYEIITIPTTGSGYNYTVDWGDGTIQNNITGNTSHTYAAPDIHTIKIYGDFPRIYFNATGDYQKLLEISQWGSYPWSSMEYAFFGCLNLDVTATDTPNLSQVSSLNGMFFACENLVGTPAFNTWNVSTITSMKELFYAALLFNQPLNDWDVSNVTTMSEMFRSAITFNQPLDNWDVSAVENMSHQFFAASSFNQDLGNWDISSLNFASAMLSSTSLSWENYDSLLIGWQTLSDEETQIPTNVTFHAGSSSVYCLGEDARQSLIDDASWTISDGGKQCPQISVPDLTGDTQVNAEVALTNVGLMLGTNTEFYSQTIALGNIISQNPEAGVDADLGSEVNVMTSLGPSPIKITGVMSANTVFTNTIELYVYEDIPDLSVFSIGIVGDGGGSDGQEFYLSGSATAGDFIYLTSDLDTFEAFFGFAANFNLGRINDFRGYFAIELFVDEVESPVLLDSYGDVNVNGGTASWNFTKGWAYRINNTGPDGGFIESNWRIPGQDILFGNPLTNATAPVPFPVGTYDLPYDNVPPSAVCQDLNITLDSSGFSTTPDLINNNSTDDVGIALMLIDNSFFGCTDAGANQITLTVYDAAGNKDTCISHVNITLEDSQVLCRDKTVALSFNDQVTVTIDDLFTGFEGPCVSEGASWYLTDTAPGIGSGTGEGFNGRTTVNSPTDDVFDKGTGIYYESFTFTVPEDGNYAPQFNFSTSEADDLLFVFVSEQPVAPNTGDVTNRPGFLDGFVYNQPNNYLGSFSNNDAVFLSSGTTYYLQVVVESGAPATFSGGINTGAGFNTFDAITYTSADIGDNTIYVVLIDDLGRMSYCESKVTVTTSNPFITTWQTDNPNETITIPTAGGAYRYDVDWGDGNINYGVISNISHRYAISGTHTVKITGNFPRIYFNNDGDKNKLLTVEQWGNIEWSSMESAFRGCQNLTITNATIDTPNLSHTTSLASMFHGCNAFNGNIGNWDVSNITSMESMFRNCTVFNQDIANWNVSNVTSMASMFRGCDVFNYSINSWNVSNVTTMEAIFRNCEAFNQDLNNWDLSNVTNLTDAFSYAHNFNGNITSWNVGNVTTMADMFLEATVFNGDISLWNVSNVTDMSGMFHLATHFNSDISSWDVGNVQYMQSMFEEASNFNQNISNWNVANVINMSGMFDGAINFNQNLGNWNVATVTDMSFMFAGAEVFNQDISAWNVNQVTNMAEMFHEAYNFDQNLGDWYISSIVDTGSNSGLRGMFKNVGLSLENYDATLIGWRFMTSSMGSNTPSNLVFDGGSSKYCIASSAKAWLLNNKGWSITDGGQQCSFDDAFIMTINTENPGITNNNSISLFVYGDKLIDWGDGNIQAPSGIGTHTYATPGIYTIKIIGNFYFNQDNNSDPTDSAKFVDIQQWGNNKWTTMNSAFSNCVNLQITAPDTPDLSEINNMGAAFSGCTSLGNTDVFTNWDLSNVTNTTFMFLNSSFNGDISNWDVSNVSYMDGMFLNASNFNQDLGDWDISNLRDAYNIFKGAALSVENYDTILIGWSTDSSGIDGDGIDDIPANRYLGTISAQYCAGLDARTALINTHGWNFNDDGLDPNCSEAFDNAFIMTINTENSGITDNNSIDLFVYGEKVIDWGDGNVEEANRTGTHTYTTPGIYTIKIIGDFYFNQDNDGDPTDSAKFVDIQQWGNSKWTRMNSAFSSCVNLQITASDIPNLSEVNNMGSAFSGCTSLGNTGIFANWDVSNVTRMNFMFMNSSFNKDISNWDVSNVLEMDGMFRNASYFNQDLGDWDISNLRDAFNIFNGTALSVENYDAILVGWSTDSSGIDGDGIDDIPINRSLGTISAQYCAGASAREELITTHGWSFNDQGQADGCAIQVSPKVYLQGASLNPNTGEESLMRDDLRVANYIPTMSPYGDGLIADVSVFTVVGTDAIVDWVFIELRDKTNNTLVIDSQSALLQRDGDVVGIDGILPLFFDLPEDDYHVVVKHRNHLGIMSASAIALSSTATTIDFTDVGMNTYGTHAQIDVSFTGAGPMAMLAGDADGNGFVNISGTGDSGKLSTKLYSEPDNTAFSLSYTGIEGYYNEDLDMDSKVLYSAGGDFTQLQTMLYTHPGNTGFSLSFSGYTTQLPIGGTISKLLTTKEVEKTPKTITVEYIEINDKLEKVSTFIKYPVKH</sequence>
<comment type="caution">
    <text evidence="5">The sequence shown here is derived from an EMBL/GenBank/DDBJ whole genome shotgun (WGS) entry which is preliminary data.</text>
</comment>
<protein>
    <submittedName>
        <fullName evidence="5">BspA family leucine-rich repeat surface protein</fullName>
    </submittedName>
</protein>
<evidence type="ECO:0000259" key="2">
    <source>
        <dbReference type="PROSITE" id="PS50093"/>
    </source>
</evidence>